<name>A0ABQ5R2L4_9ACTN</name>
<gene>
    <name evidence="1" type="ORF">Pa4123_58440</name>
</gene>
<accession>A0ABQ5R2L4</accession>
<keyword evidence="2" id="KW-1185">Reference proteome</keyword>
<sequence length="139" mass="14619">MERRTKMMRWLWRSSLLTGAVVVTVAGVGAPALAAVPPKNVGWLYVQGGGGAAFFDADLAGHPGWEKITVCDNVANSRGVGVHVYGDLGQEEGVSDPSSNGKCVSKEGNMFPDGYGVSVHVFEYADDLGSNYNDARGVA</sequence>
<organism evidence="1 2">
    <name type="scientific">Phytohabitans aurantiacus</name>
    <dbReference type="NCBI Taxonomy" id="3016789"/>
    <lineage>
        <taxon>Bacteria</taxon>
        <taxon>Bacillati</taxon>
        <taxon>Actinomycetota</taxon>
        <taxon>Actinomycetes</taxon>
        <taxon>Micromonosporales</taxon>
        <taxon>Micromonosporaceae</taxon>
    </lineage>
</organism>
<evidence type="ECO:0000313" key="2">
    <source>
        <dbReference type="Proteomes" id="UP001144280"/>
    </source>
</evidence>
<dbReference type="Proteomes" id="UP001144280">
    <property type="component" value="Unassembled WGS sequence"/>
</dbReference>
<reference evidence="1" key="1">
    <citation type="submission" date="2022-12" db="EMBL/GenBank/DDBJ databases">
        <title>New Phytohabitans aurantiacus sp. RD004123 nov., an actinomycete isolated from soil.</title>
        <authorList>
            <person name="Triningsih D.W."/>
            <person name="Harunari E."/>
            <person name="Igarashi Y."/>
        </authorList>
    </citation>
    <scope>NUCLEOTIDE SEQUENCE</scope>
    <source>
        <strain evidence="1">RD004123</strain>
    </source>
</reference>
<protein>
    <submittedName>
        <fullName evidence="1">Uncharacterized protein</fullName>
    </submittedName>
</protein>
<comment type="caution">
    <text evidence="1">The sequence shown here is derived from an EMBL/GenBank/DDBJ whole genome shotgun (WGS) entry which is preliminary data.</text>
</comment>
<dbReference type="EMBL" id="BSDI01000033">
    <property type="protein sequence ID" value="GLI00568.1"/>
    <property type="molecule type" value="Genomic_DNA"/>
</dbReference>
<proteinExistence type="predicted"/>
<evidence type="ECO:0000313" key="1">
    <source>
        <dbReference type="EMBL" id="GLI00568.1"/>
    </source>
</evidence>